<evidence type="ECO:0000259" key="4">
    <source>
        <dbReference type="Pfam" id="PF12853"/>
    </source>
</evidence>
<evidence type="ECO:0000313" key="6">
    <source>
        <dbReference type="Proteomes" id="UP000030653"/>
    </source>
</evidence>
<dbReference type="PANTHER" id="PTHR34062">
    <property type="entry name" value="OXIDOREDUCTASE 21 KDA SUBUNIT, PUTATIVE (AFU_ORTHOLOGUE AFUA_4G04750)-RELATED"/>
    <property type="match status" value="1"/>
</dbReference>
<sequence>MTDENKPEASPTSPAIRPSPPPVPGYPGRPGWTPTQSQPFPLIDADPHFSRVVRFLRPSDLMWAGVFTASAPVIIWHSEWVDTPAGRMKPLRALRGPLVLATICGATAGFFYAYMASSKRFWGWTENMREVQKDWTEMTQRVKEGKSLYGYTDMSDFMQGVSARNSRYSQLKLAVLPWFNFSNHKYHGVDPAMYGEGARAVDQPKETTL</sequence>
<feature type="domain" description="NADH-ubiquinone oxidoreductase 21kDa subunit C-terminal fungi" evidence="4">
    <location>
        <begin position="137"/>
        <end position="195"/>
    </location>
</feature>
<evidence type="ECO:0008006" key="7">
    <source>
        <dbReference type="Google" id="ProtNLM"/>
    </source>
</evidence>
<dbReference type="GeneID" id="63687287"/>
<feature type="region of interest" description="Disordered" evidence="1">
    <location>
        <begin position="1"/>
        <end position="40"/>
    </location>
</feature>
<feature type="transmembrane region" description="Helical" evidence="2">
    <location>
        <begin position="98"/>
        <end position="115"/>
    </location>
</feature>
<feature type="transmembrane region" description="Helical" evidence="2">
    <location>
        <begin position="61"/>
        <end position="78"/>
    </location>
</feature>
<dbReference type="InterPro" id="IPR024549">
    <property type="entry name" value="NADH-UbQ_OxRdtase_su21_C_fun"/>
</dbReference>
<dbReference type="PANTHER" id="PTHR34062:SF1">
    <property type="entry name" value="NADH-UBIQUINONE OXIDOREDUCTASE 21KDA SUBUNIT N-TERMINAL DOMAIN-CONTAINING PROTEIN"/>
    <property type="match status" value="1"/>
</dbReference>
<accession>M5G5N7</accession>
<proteinExistence type="predicted"/>
<dbReference type="InterPro" id="IPR019721">
    <property type="entry name" value="NADH-UbQ_OxRdtase_su21_N"/>
</dbReference>
<keyword evidence="2" id="KW-0812">Transmembrane</keyword>
<dbReference type="STRING" id="1858805.M5G5N7"/>
<evidence type="ECO:0000259" key="3">
    <source>
        <dbReference type="Pfam" id="PF10785"/>
    </source>
</evidence>
<gene>
    <name evidence="5" type="ORF">DACRYDRAFT_21086</name>
</gene>
<keyword evidence="6" id="KW-1185">Reference proteome</keyword>
<protein>
    <recommendedName>
        <fullName evidence="7">NADH-ubiquinone oxidoreductase 21kDa subunit N-terminal domain-containing protein</fullName>
    </recommendedName>
</protein>
<reference evidence="5 6" key="1">
    <citation type="journal article" date="2012" name="Science">
        <title>The Paleozoic origin of enzymatic lignin decomposition reconstructed from 31 fungal genomes.</title>
        <authorList>
            <person name="Floudas D."/>
            <person name="Binder M."/>
            <person name="Riley R."/>
            <person name="Barry K."/>
            <person name="Blanchette R.A."/>
            <person name="Henrissat B."/>
            <person name="Martinez A.T."/>
            <person name="Otillar R."/>
            <person name="Spatafora J.W."/>
            <person name="Yadav J.S."/>
            <person name="Aerts A."/>
            <person name="Benoit I."/>
            <person name="Boyd A."/>
            <person name="Carlson A."/>
            <person name="Copeland A."/>
            <person name="Coutinho P.M."/>
            <person name="de Vries R.P."/>
            <person name="Ferreira P."/>
            <person name="Findley K."/>
            <person name="Foster B."/>
            <person name="Gaskell J."/>
            <person name="Glotzer D."/>
            <person name="Gorecki P."/>
            <person name="Heitman J."/>
            <person name="Hesse C."/>
            <person name="Hori C."/>
            <person name="Igarashi K."/>
            <person name="Jurgens J.A."/>
            <person name="Kallen N."/>
            <person name="Kersten P."/>
            <person name="Kohler A."/>
            <person name="Kuees U."/>
            <person name="Kumar T.K.A."/>
            <person name="Kuo A."/>
            <person name="LaButti K."/>
            <person name="Larrondo L.F."/>
            <person name="Lindquist E."/>
            <person name="Ling A."/>
            <person name="Lombard V."/>
            <person name="Lucas S."/>
            <person name="Lundell T."/>
            <person name="Martin R."/>
            <person name="McLaughlin D.J."/>
            <person name="Morgenstern I."/>
            <person name="Morin E."/>
            <person name="Murat C."/>
            <person name="Nagy L.G."/>
            <person name="Nolan M."/>
            <person name="Ohm R.A."/>
            <person name="Patyshakuliyeva A."/>
            <person name="Rokas A."/>
            <person name="Ruiz-Duenas F.J."/>
            <person name="Sabat G."/>
            <person name="Salamov A."/>
            <person name="Samejima M."/>
            <person name="Schmutz J."/>
            <person name="Slot J.C."/>
            <person name="St John F."/>
            <person name="Stenlid J."/>
            <person name="Sun H."/>
            <person name="Sun S."/>
            <person name="Syed K."/>
            <person name="Tsang A."/>
            <person name="Wiebenga A."/>
            <person name="Young D."/>
            <person name="Pisabarro A."/>
            <person name="Eastwood D.C."/>
            <person name="Martin F."/>
            <person name="Cullen D."/>
            <person name="Grigoriev I.V."/>
            <person name="Hibbett D.S."/>
        </authorList>
    </citation>
    <scope>NUCLEOTIDE SEQUENCE [LARGE SCALE GENOMIC DNA]</scope>
    <source>
        <strain evidence="5 6">DJM-731 SS1</strain>
    </source>
</reference>
<organism evidence="5 6">
    <name type="scientific">Dacryopinax primogenitus (strain DJM 731)</name>
    <name type="common">Brown rot fungus</name>
    <dbReference type="NCBI Taxonomy" id="1858805"/>
    <lineage>
        <taxon>Eukaryota</taxon>
        <taxon>Fungi</taxon>
        <taxon>Dikarya</taxon>
        <taxon>Basidiomycota</taxon>
        <taxon>Agaricomycotina</taxon>
        <taxon>Dacrymycetes</taxon>
        <taxon>Dacrymycetales</taxon>
        <taxon>Dacrymycetaceae</taxon>
        <taxon>Dacryopinax</taxon>
    </lineage>
</organism>
<dbReference type="InterPro" id="IPR053229">
    <property type="entry name" value="NADH-Q_oxidrdct_subunit"/>
</dbReference>
<feature type="domain" description="NADH-ubiquinone oxidoreductase 21kDa subunit N-terminal" evidence="3">
    <location>
        <begin position="38"/>
        <end position="126"/>
    </location>
</feature>
<dbReference type="Pfam" id="PF12853">
    <property type="entry name" value="NADH_u_ox_C"/>
    <property type="match status" value="1"/>
</dbReference>
<evidence type="ECO:0000256" key="2">
    <source>
        <dbReference type="SAM" id="Phobius"/>
    </source>
</evidence>
<evidence type="ECO:0000313" key="5">
    <source>
        <dbReference type="EMBL" id="EJU03530.1"/>
    </source>
</evidence>
<dbReference type="Pfam" id="PF10785">
    <property type="entry name" value="NADH-u_ox-rdase"/>
    <property type="match status" value="1"/>
</dbReference>
<dbReference type="RefSeq" id="XP_040630424.1">
    <property type="nucleotide sequence ID" value="XM_040772225.1"/>
</dbReference>
<dbReference type="HOGENOM" id="CLU_087364_0_0_1"/>
<dbReference type="OMA" id="THEYHGI"/>
<keyword evidence="2" id="KW-1133">Transmembrane helix</keyword>
<name>M5G5N7_DACPD</name>
<dbReference type="AlphaFoldDB" id="M5G5N7"/>
<evidence type="ECO:0000256" key="1">
    <source>
        <dbReference type="SAM" id="MobiDB-lite"/>
    </source>
</evidence>
<dbReference type="OrthoDB" id="196140at2759"/>
<feature type="compositionally biased region" description="Pro residues" evidence="1">
    <location>
        <begin position="17"/>
        <end position="27"/>
    </location>
</feature>
<dbReference type="Proteomes" id="UP000030653">
    <property type="component" value="Unassembled WGS sequence"/>
</dbReference>
<keyword evidence="2" id="KW-0472">Membrane</keyword>
<dbReference type="EMBL" id="JH795859">
    <property type="protein sequence ID" value="EJU03530.1"/>
    <property type="molecule type" value="Genomic_DNA"/>
</dbReference>